<dbReference type="AlphaFoldDB" id="A0A9P3Q649"/>
<accession>A0A9P3Q649</accession>
<evidence type="ECO:0000313" key="3">
    <source>
        <dbReference type="EMBL" id="GLD30341.1"/>
    </source>
</evidence>
<evidence type="ECO:0000313" key="2">
    <source>
        <dbReference type="EMBL" id="GLB82090.1"/>
    </source>
</evidence>
<keyword evidence="4" id="KW-1185">Reference proteome</keyword>
<organism evidence="3 4">
    <name type="scientific">Mycobacterium kiyosense</name>
    <dbReference type="NCBI Taxonomy" id="2871094"/>
    <lineage>
        <taxon>Bacteria</taxon>
        <taxon>Bacillati</taxon>
        <taxon>Actinomycetota</taxon>
        <taxon>Actinomycetes</taxon>
        <taxon>Mycobacteriales</taxon>
        <taxon>Mycobacteriaceae</taxon>
        <taxon>Mycobacterium</taxon>
    </lineage>
</organism>
<dbReference type="EMBL" id="BRXE01000008">
    <property type="protein sequence ID" value="GLB82090.1"/>
    <property type="molecule type" value="Genomic_DNA"/>
</dbReference>
<evidence type="ECO:0000259" key="1">
    <source>
        <dbReference type="Pfam" id="PF13847"/>
    </source>
</evidence>
<evidence type="ECO:0000313" key="4">
    <source>
        <dbReference type="Proteomes" id="UP001064782"/>
    </source>
</evidence>
<name>A0A9P3Q649_9MYCO</name>
<gene>
    <name evidence="3" type="ORF">Mkiyose1413_22240</name>
    <name evidence="2" type="ORF">SRL2020028_13460</name>
</gene>
<dbReference type="PANTHER" id="PTHR43591">
    <property type="entry name" value="METHYLTRANSFERASE"/>
    <property type="match status" value="1"/>
</dbReference>
<comment type="caution">
    <text evidence="3">The sequence shown here is derived from an EMBL/GenBank/DDBJ whole genome shotgun (WGS) entry which is preliminary data.</text>
</comment>
<dbReference type="Proteomes" id="UP001165663">
    <property type="component" value="Unassembled WGS sequence"/>
</dbReference>
<dbReference type="InterPro" id="IPR029063">
    <property type="entry name" value="SAM-dependent_MTases_sf"/>
</dbReference>
<feature type="domain" description="Methyltransferase" evidence="1">
    <location>
        <begin position="52"/>
        <end position="157"/>
    </location>
</feature>
<dbReference type="GO" id="GO:0008168">
    <property type="term" value="F:methyltransferase activity"/>
    <property type="evidence" value="ECO:0007669"/>
    <property type="project" value="UniProtKB-KW"/>
</dbReference>
<dbReference type="InterPro" id="IPR025714">
    <property type="entry name" value="Methyltranfer_dom"/>
</dbReference>
<dbReference type="SUPFAM" id="SSF53335">
    <property type="entry name" value="S-adenosyl-L-methionine-dependent methyltransferases"/>
    <property type="match status" value="1"/>
</dbReference>
<protein>
    <submittedName>
        <fullName evidence="3">Menaquinone biosynthesis methyltransferase</fullName>
    </submittedName>
</protein>
<dbReference type="Proteomes" id="UP001064782">
    <property type="component" value="Unassembled WGS sequence"/>
</dbReference>
<reference evidence="3" key="1">
    <citation type="submission" date="2022-08" db="EMBL/GenBank/DDBJ databases">
        <title>Mycobacterium kiyosense sp. nov., scotochromogenic slow-glowing species isolated from respiratory specimens.</title>
        <authorList>
            <person name="Fukano H."/>
            <person name="Kazumi Y."/>
            <person name="Sakagami N."/>
            <person name="Ato M."/>
            <person name="Mitarai S."/>
            <person name="Hoshino Y."/>
        </authorList>
    </citation>
    <scope>NUCLEOTIDE SEQUENCE</scope>
    <source>
        <strain evidence="3">1413</strain>
        <strain evidence="2">SRL2020-028</strain>
    </source>
</reference>
<dbReference type="Gene3D" id="3.40.50.150">
    <property type="entry name" value="Vaccinia Virus protein VP39"/>
    <property type="match status" value="1"/>
</dbReference>
<dbReference type="GO" id="GO:0032259">
    <property type="term" value="P:methylation"/>
    <property type="evidence" value="ECO:0007669"/>
    <property type="project" value="UniProtKB-KW"/>
</dbReference>
<proteinExistence type="predicted"/>
<dbReference type="Pfam" id="PF13847">
    <property type="entry name" value="Methyltransf_31"/>
    <property type="match status" value="1"/>
</dbReference>
<sequence length="199" mass="22149">MPKTWMDTLFLPARWPGTFPFPHQAAFVLDNPLRRRIDNPADTVDALELTGAERVLEVGPGSGFFSVEIARRLHAGRLELFDIQPQMLEKSRRKLDRAGYVDVGFHTGQAGDGLPFPPSSFDAAFLASVIGEVPDKSQCVRSLHSVLKPGGLLVFRETFADPDRFGADQLRELAEPAGFEFVDTAGSPWRDIIRFRKPD</sequence>
<keyword evidence="3" id="KW-0489">Methyltransferase</keyword>
<dbReference type="EMBL" id="BRZI01000012">
    <property type="protein sequence ID" value="GLD30341.1"/>
    <property type="molecule type" value="Genomic_DNA"/>
</dbReference>
<dbReference type="CDD" id="cd02440">
    <property type="entry name" value="AdoMet_MTases"/>
    <property type="match status" value="1"/>
</dbReference>
<keyword evidence="3" id="KW-0808">Transferase</keyword>